<sequence>MWTYMTNHYEGRANEVIKAHRKRQLYNKLQTAKCRENSDLVTHINYMFELREELEGLGAKVEDTLMIDFLLDSLPTHERFERIKGMIDMGFEAVNMAEKVRDIILTVHSKINMAEGANRNQEQDSKRHRQDNARPDRCLHCK</sequence>
<keyword evidence="3" id="KW-1185">Reference proteome</keyword>
<dbReference type="Proteomes" id="UP000481153">
    <property type="component" value="Unassembled WGS sequence"/>
</dbReference>
<proteinExistence type="predicted"/>
<evidence type="ECO:0000313" key="2">
    <source>
        <dbReference type="EMBL" id="KAF0721676.1"/>
    </source>
</evidence>
<feature type="compositionally biased region" description="Basic and acidic residues" evidence="1">
    <location>
        <begin position="121"/>
        <end position="142"/>
    </location>
</feature>
<dbReference type="EMBL" id="VJMJ01000371">
    <property type="protein sequence ID" value="KAF0721676.1"/>
    <property type="molecule type" value="Genomic_DNA"/>
</dbReference>
<dbReference type="VEuPathDB" id="FungiDB:AeMF1_018670"/>
<evidence type="ECO:0000313" key="3">
    <source>
        <dbReference type="Proteomes" id="UP000481153"/>
    </source>
</evidence>
<dbReference type="Pfam" id="PF14223">
    <property type="entry name" value="Retrotran_gag_2"/>
    <property type="match status" value="1"/>
</dbReference>
<name>A0A6G0W3V4_9STRA</name>
<accession>A0A6G0W3V4</accession>
<comment type="caution">
    <text evidence="2">The sequence shown here is derived from an EMBL/GenBank/DDBJ whole genome shotgun (WGS) entry which is preliminary data.</text>
</comment>
<organism evidence="2 3">
    <name type="scientific">Aphanomyces euteiches</name>
    <dbReference type="NCBI Taxonomy" id="100861"/>
    <lineage>
        <taxon>Eukaryota</taxon>
        <taxon>Sar</taxon>
        <taxon>Stramenopiles</taxon>
        <taxon>Oomycota</taxon>
        <taxon>Saprolegniomycetes</taxon>
        <taxon>Saprolegniales</taxon>
        <taxon>Verrucalvaceae</taxon>
        <taxon>Aphanomyces</taxon>
    </lineage>
</organism>
<feature type="region of interest" description="Disordered" evidence="1">
    <location>
        <begin position="115"/>
        <end position="142"/>
    </location>
</feature>
<protein>
    <submittedName>
        <fullName evidence="2">Uncharacterized protein</fullName>
    </submittedName>
</protein>
<dbReference type="AlphaFoldDB" id="A0A6G0W3V4"/>
<reference evidence="2 3" key="1">
    <citation type="submission" date="2019-07" db="EMBL/GenBank/DDBJ databases">
        <title>Genomics analysis of Aphanomyces spp. identifies a new class of oomycete effector associated with host adaptation.</title>
        <authorList>
            <person name="Gaulin E."/>
        </authorList>
    </citation>
    <scope>NUCLEOTIDE SEQUENCE [LARGE SCALE GENOMIC DNA]</scope>
    <source>
        <strain evidence="2 3">ATCC 201684</strain>
    </source>
</reference>
<evidence type="ECO:0000256" key="1">
    <source>
        <dbReference type="SAM" id="MobiDB-lite"/>
    </source>
</evidence>
<gene>
    <name evidence="2" type="ORF">Ae201684_018991</name>
</gene>